<keyword evidence="1" id="KW-0812">Transmembrane</keyword>
<keyword evidence="1" id="KW-1133">Transmembrane helix</keyword>
<dbReference type="AlphaFoldDB" id="A0A2Y9U2N4"/>
<evidence type="ECO:0000313" key="3">
    <source>
        <dbReference type="Proteomes" id="UP000244908"/>
    </source>
</evidence>
<evidence type="ECO:0000313" key="2">
    <source>
        <dbReference type="EMBL" id="AWS20704.1"/>
    </source>
</evidence>
<protein>
    <submittedName>
        <fullName evidence="2">Uncharacterized protein</fullName>
    </submittedName>
</protein>
<proteinExistence type="predicted"/>
<feature type="transmembrane region" description="Helical" evidence="1">
    <location>
        <begin position="48"/>
        <end position="66"/>
    </location>
</feature>
<sequence length="93" mass="10312">MQTELSILYRAMQQFLLYSLAAAVSTGMMFLDVTLVGNQLDELSYVEISQEIMLLISIVLFLRLAWKSIDIRSSSVLIAGFLAVCLSASSIVF</sequence>
<keyword evidence="1" id="KW-0472">Membrane</keyword>
<dbReference type="EMBL" id="CP029185">
    <property type="protein sequence ID" value="AWS20704.1"/>
    <property type="molecule type" value="Genomic_DNA"/>
</dbReference>
<organism evidence="2 3">
    <name type="scientific">Limnobaculum parvum</name>
    <dbReference type="NCBI Taxonomy" id="2172103"/>
    <lineage>
        <taxon>Bacteria</taxon>
        <taxon>Pseudomonadati</taxon>
        <taxon>Pseudomonadota</taxon>
        <taxon>Gammaproteobacteria</taxon>
        <taxon>Enterobacterales</taxon>
        <taxon>Budviciaceae</taxon>
        <taxon>Limnobaculum</taxon>
    </lineage>
</organism>
<keyword evidence="3" id="KW-1185">Reference proteome</keyword>
<gene>
    <name evidence="2" type="ORF">HYN51_16210</name>
</gene>
<feature type="transmembrane region" description="Helical" evidence="1">
    <location>
        <begin position="15"/>
        <end position="36"/>
    </location>
</feature>
<accession>A0A2Y9U2N4</accession>
<evidence type="ECO:0000256" key="1">
    <source>
        <dbReference type="SAM" id="Phobius"/>
    </source>
</evidence>
<name>A0A2Y9U2N4_9GAMM</name>
<dbReference type="KEGG" id="lpv:HYN51_16210"/>
<dbReference type="Proteomes" id="UP000244908">
    <property type="component" value="Chromosome"/>
</dbReference>
<feature type="transmembrane region" description="Helical" evidence="1">
    <location>
        <begin position="73"/>
        <end position="92"/>
    </location>
</feature>
<reference evidence="2 3" key="1">
    <citation type="journal article" date="2019" name="Int. J. Syst. Evol. Microbiol.">
        <title>Limnobaculum parvum gen. nov., sp. nov., isolated from a freshwater lake.</title>
        <authorList>
            <person name="Baek C."/>
            <person name="Shin S.K."/>
            <person name="Yi H."/>
        </authorList>
    </citation>
    <scope>NUCLEOTIDE SEQUENCE [LARGE SCALE GENOMIC DNA]</scope>
    <source>
        <strain evidence="2 3">HYN0051</strain>
    </source>
</reference>